<dbReference type="PANTHER" id="PTHR18884">
    <property type="entry name" value="SEPTIN"/>
    <property type="match status" value="1"/>
</dbReference>
<evidence type="ECO:0000259" key="4">
    <source>
        <dbReference type="PROSITE" id="PS51719"/>
    </source>
</evidence>
<keyword evidence="3" id="KW-1133">Transmembrane helix</keyword>
<dbReference type="STRING" id="1182543.W9WRY9"/>
<dbReference type="Proteomes" id="UP000019471">
    <property type="component" value="Unassembled WGS sequence"/>
</dbReference>
<dbReference type="Gene3D" id="3.40.50.300">
    <property type="entry name" value="P-loop containing nucleotide triphosphate hydrolases"/>
    <property type="match status" value="1"/>
</dbReference>
<sequence>MRPGIGLDNSTADSPRPRKPSNADSHSPSLVGDRERHSTPATTFFLSRDPDASVKPHQSDKSAGVPPSVSPLSSLQDTIEEADRDRSSTKHTTSRQAEAPAQGRSGSRRRSTIKPGTNCERFRRGSSSANADTNASSPQPVLERVVTPSPLPSREVSLPGSPKSLASRRSLQTKSSANSDDELLTNADETSSQAILSSGDEDENETGAERVGGAEMLSSLGGGVQDSHPELIMPSIKMPSRRPFTQRGKRLGRFKIMVAGRKGVGKTSLIKSIVQLCEDIVHVDPITASNSSHTSHRTSTSLTEPINEVYASTKPYPEWWSTIEESRILRRRKSMGDSVLERNICFVDTADSVKLERLIHYAEQQLVNAMVSVDQLASEFSGLLSGRGASQVDVVLYLISKDTVQDDCECIRQLSELCNIIPLIAKSDLLTLEDQQYIKQSLDPSVSSLPRLPTSLSSPAALVASTLEPTQPIAPAPATAPYTVTSTNGPDLDTMDASLLMSPEYIQPLLPSELSLLVESIFEPETVAYLRHTAARKLVAWHSTHPKLTSIPSPSLRSQSYNPSMRNSTLTSPLQTPLSISNSGVLIPIGSEVSLNTSNSWALAKVADHTQREERLAQIRLSKWASELQLSLQRERERYERLARGERAVWLVERMGEEVRDGTIVPLQQGDNAQALVRKDGKGSTGYAAYGVDVLPSYQMHDPLGLLRWRDSMRARGWIALQIVGSFGVVGGLAFWLAKHFGATGSVNEWWTQGWHYFRWHD</sequence>
<feature type="compositionally biased region" description="Polar residues" evidence="2">
    <location>
        <begin position="167"/>
        <end position="178"/>
    </location>
</feature>
<keyword evidence="3" id="KW-0812">Transmembrane</keyword>
<dbReference type="eggNOG" id="KOG2655">
    <property type="taxonomic scope" value="Eukaryota"/>
</dbReference>
<organism evidence="5 6">
    <name type="scientific">Cladophialophora psammophila CBS 110553</name>
    <dbReference type="NCBI Taxonomy" id="1182543"/>
    <lineage>
        <taxon>Eukaryota</taxon>
        <taxon>Fungi</taxon>
        <taxon>Dikarya</taxon>
        <taxon>Ascomycota</taxon>
        <taxon>Pezizomycotina</taxon>
        <taxon>Eurotiomycetes</taxon>
        <taxon>Chaetothyriomycetidae</taxon>
        <taxon>Chaetothyriales</taxon>
        <taxon>Herpotrichiellaceae</taxon>
        <taxon>Cladophialophora</taxon>
    </lineage>
</organism>
<dbReference type="InterPro" id="IPR046707">
    <property type="entry name" value="DUF6780"/>
</dbReference>
<evidence type="ECO:0000313" key="6">
    <source>
        <dbReference type="Proteomes" id="UP000019471"/>
    </source>
</evidence>
<keyword evidence="1" id="KW-0547">Nucleotide-binding</keyword>
<accession>W9WRY9</accession>
<dbReference type="SUPFAM" id="SSF52540">
    <property type="entry name" value="P-loop containing nucleoside triphosphate hydrolases"/>
    <property type="match status" value="1"/>
</dbReference>
<evidence type="ECO:0000256" key="2">
    <source>
        <dbReference type="SAM" id="MobiDB-lite"/>
    </source>
</evidence>
<keyword evidence="1" id="KW-0342">GTP-binding</keyword>
<dbReference type="Pfam" id="PF00735">
    <property type="entry name" value="Septin"/>
    <property type="match status" value="1"/>
</dbReference>
<feature type="compositionally biased region" description="Polar residues" evidence="2">
    <location>
        <begin position="187"/>
        <end position="196"/>
    </location>
</feature>
<dbReference type="AlphaFoldDB" id="W9WRY9"/>
<dbReference type="RefSeq" id="XP_007748188.1">
    <property type="nucleotide sequence ID" value="XM_007749998.1"/>
</dbReference>
<dbReference type="PROSITE" id="PS51719">
    <property type="entry name" value="G_SEPTIN"/>
    <property type="match status" value="1"/>
</dbReference>
<dbReference type="OrthoDB" id="4150765at2759"/>
<dbReference type="GeneID" id="19194115"/>
<proteinExistence type="inferred from homology"/>
<keyword evidence="6" id="KW-1185">Reference proteome</keyword>
<feature type="compositionally biased region" description="Basic and acidic residues" evidence="2">
    <location>
        <begin position="48"/>
        <end position="60"/>
    </location>
</feature>
<dbReference type="Pfam" id="PF20571">
    <property type="entry name" value="DUF6780"/>
    <property type="match status" value="1"/>
</dbReference>
<gene>
    <name evidence="5" type="ORF">A1O5_09419</name>
</gene>
<comment type="caution">
    <text evidence="5">The sequence shown here is derived from an EMBL/GenBank/DDBJ whole genome shotgun (WGS) entry which is preliminary data.</text>
</comment>
<dbReference type="InterPro" id="IPR030379">
    <property type="entry name" value="G_SEPTIN_dom"/>
</dbReference>
<protein>
    <recommendedName>
        <fullName evidence="4">Septin-type G domain-containing protein</fullName>
    </recommendedName>
</protein>
<reference evidence="5 6" key="1">
    <citation type="submission" date="2013-03" db="EMBL/GenBank/DDBJ databases">
        <title>The Genome Sequence of Cladophialophora psammophila CBS 110553.</title>
        <authorList>
            <consortium name="The Broad Institute Genomics Platform"/>
            <person name="Cuomo C."/>
            <person name="de Hoog S."/>
            <person name="Gorbushina A."/>
            <person name="Walker B."/>
            <person name="Young S.K."/>
            <person name="Zeng Q."/>
            <person name="Gargeya S."/>
            <person name="Fitzgerald M."/>
            <person name="Haas B."/>
            <person name="Abouelleil A."/>
            <person name="Allen A.W."/>
            <person name="Alvarado L."/>
            <person name="Arachchi H.M."/>
            <person name="Berlin A.M."/>
            <person name="Chapman S.B."/>
            <person name="Gainer-Dewar J."/>
            <person name="Goldberg J."/>
            <person name="Griggs A."/>
            <person name="Gujja S."/>
            <person name="Hansen M."/>
            <person name="Howarth C."/>
            <person name="Imamovic A."/>
            <person name="Ireland A."/>
            <person name="Larimer J."/>
            <person name="McCowan C."/>
            <person name="Murphy C."/>
            <person name="Pearson M."/>
            <person name="Poon T.W."/>
            <person name="Priest M."/>
            <person name="Roberts A."/>
            <person name="Saif S."/>
            <person name="Shea T."/>
            <person name="Sisk P."/>
            <person name="Sykes S."/>
            <person name="Wortman J."/>
            <person name="Nusbaum C."/>
            <person name="Birren B."/>
        </authorList>
    </citation>
    <scope>NUCLEOTIDE SEQUENCE [LARGE SCALE GENOMIC DNA]</scope>
    <source>
        <strain evidence="5 6">CBS 110553</strain>
    </source>
</reference>
<name>W9WRY9_9EURO</name>
<comment type="similarity">
    <text evidence="1">Belongs to the TRAFAC class TrmE-Era-EngA-EngB-Septin-like GTPase superfamily. Septin GTPase family.</text>
</comment>
<keyword evidence="3" id="KW-0472">Membrane</keyword>
<feature type="compositionally biased region" description="Low complexity" evidence="2">
    <location>
        <begin position="126"/>
        <end position="137"/>
    </location>
</feature>
<dbReference type="GO" id="GO:0005525">
    <property type="term" value="F:GTP binding"/>
    <property type="evidence" value="ECO:0007669"/>
    <property type="project" value="UniProtKB-KW"/>
</dbReference>
<dbReference type="HOGENOM" id="CLU_018628_0_1_1"/>
<evidence type="ECO:0000256" key="3">
    <source>
        <dbReference type="SAM" id="Phobius"/>
    </source>
</evidence>
<evidence type="ECO:0000256" key="1">
    <source>
        <dbReference type="RuleBase" id="RU004560"/>
    </source>
</evidence>
<feature type="compositionally biased region" description="Low complexity" evidence="2">
    <location>
        <begin position="65"/>
        <end position="75"/>
    </location>
</feature>
<feature type="region of interest" description="Disordered" evidence="2">
    <location>
        <begin position="1"/>
        <end position="208"/>
    </location>
</feature>
<dbReference type="EMBL" id="AMGX01000016">
    <property type="protein sequence ID" value="EXJ67406.1"/>
    <property type="molecule type" value="Genomic_DNA"/>
</dbReference>
<feature type="transmembrane region" description="Helical" evidence="3">
    <location>
        <begin position="718"/>
        <end position="738"/>
    </location>
</feature>
<dbReference type="InterPro" id="IPR027417">
    <property type="entry name" value="P-loop_NTPase"/>
</dbReference>
<feature type="region of interest" description="Disordered" evidence="2">
    <location>
        <begin position="550"/>
        <end position="575"/>
    </location>
</feature>
<evidence type="ECO:0000313" key="5">
    <source>
        <dbReference type="EMBL" id="EXJ67406.1"/>
    </source>
</evidence>
<feature type="domain" description="Septin-type G" evidence="4">
    <location>
        <begin position="250"/>
        <end position="548"/>
    </location>
</feature>